<feature type="compositionally biased region" description="Basic and acidic residues" evidence="1">
    <location>
        <begin position="200"/>
        <end position="340"/>
    </location>
</feature>
<accession>A0A0P7XE88</accession>
<reference evidence="2 3" key="1">
    <citation type="submission" date="2015-08" db="EMBL/GenBank/DDBJ databases">
        <title>The genome of the Asian arowana (Scleropages formosus).</title>
        <authorList>
            <person name="Tan M.H."/>
            <person name="Gan H.M."/>
            <person name="Croft L.J."/>
            <person name="Austin C.M."/>
        </authorList>
    </citation>
    <scope>NUCLEOTIDE SEQUENCE [LARGE SCALE GENOMIC DNA]</scope>
    <source>
        <strain evidence="2">Aro1</strain>
    </source>
</reference>
<feature type="compositionally biased region" description="Basic and acidic residues" evidence="1">
    <location>
        <begin position="146"/>
        <end position="160"/>
    </location>
</feature>
<dbReference type="EMBL" id="JARO02002046">
    <property type="protein sequence ID" value="KPP73704.1"/>
    <property type="molecule type" value="Genomic_DNA"/>
</dbReference>
<sequence>MSDSYRPLSDKAQNYHSARRWLNPSWSCQRMVQDGLQGVRPYTTAQETSPPGAPPVVGDWTGTAPPAGRNKQAKNVVQSYREELKQQIQDREEQRRQEEEHRKWSEAKLEEEMKAYNPWGRGGGGAPLRDQLGNLIADLNQMHKSNEEAYLHPESRDHWRPGPGALSSPLRFSGHTSAEIPSSVLDSVSAEPSTPQPLCEQDKYKEFLRQQIEEKRRRQAEEHERQRLMDEKDDKRVAVERAKMLREFEEEQGKKKKKEMEQKAKNEDLLRQAEECRREEQRRKQEQEEQRRLEEQQKLEEQRRQQEQQRQEEKCRQEEQQRQQEDQGKRERLFRPEEVSRQPPLPCATQQRRQASQFMPRPPLVDHWYPTAPQS</sequence>
<protein>
    <submittedName>
        <fullName evidence="2">Uncharacterized protein</fullName>
    </submittedName>
</protein>
<feature type="region of interest" description="Disordered" evidence="1">
    <location>
        <begin position="146"/>
        <end position="375"/>
    </location>
</feature>
<feature type="compositionally biased region" description="Polar residues" evidence="1">
    <location>
        <begin position="174"/>
        <end position="193"/>
    </location>
</feature>
<proteinExistence type="predicted"/>
<feature type="compositionally biased region" description="Basic and acidic residues" evidence="1">
    <location>
        <begin position="80"/>
        <end position="109"/>
    </location>
</feature>
<evidence type="ECO:0000313" key="3">
    <source>
        <dbReference type="Proteomes" id="UP000034805"/>
    </source>
</evidence>
<feature type="non-terminal residue" evidence="2">
    <location>
        <position position="375"/>
    </location>
</feature>
<dbReference type="GO" id="GO:0005874">
    <property type="term" value="C:microtubule"/>
    <property type="evidence" value="ECO:0007669"/>
    <property type="project" value="InterPro"/>
</dbReference>
<gene>
    <name evidence="2" type="ORF">Z043_107186</name>
</gene>
<dbReference type="PANTHER" id="PTHR21616">
    <property type="entry name" value="CENTROSOME SPINDLE POLE ASSOCIATED PROTEIN"/>
    <property type="match status" value="1"/>
</dbReference>
<dbReference type="GO" id="GO:0032467">
    <property type="term" value="P:positive regulation of cytokinesis"/>
    <property type="evidence" value="ECO:0007669"/>
    <property type="project" value="InterPro"/>
</dbReference>
<feature type="region of interest" description="Disordered" evidence="1">
    <location>
        <begin position="37"/>
        <end position="109"/>
    </location>
</feature>
<organism evidence="2 3">
    <name type="scientific">Scleropages formosus</name>
    <name type="common">Asian bonytongue</name>
    <name type="synonym">Osteoglossum formosum</name>
    <dbReference type="NCBI Taxonomy" id="113540"/>
    <lineage>
        <taxon>Eukaryota</taxon>
        <taxon>Metazoa</taxon>
        <taxon>Chordata</taxon>
        <taxon>Craniata</taxon>
        <taxon>Vertebrata</taxon>
        <taxon>Euteleostomi</taxon>
        <taxon>Actinopterygii</taxon>
        <taxon>Neopterygii</taxon>
        <taxon>Teleostei</taxon>
        <taxon>Osteoglossocephala</taxon>
        <taxon>Osteoglossomorpha</taxon>
        <taxon>Osteoglossiformes</taxon>
        <taxon>Osteoglossidae</taxon>
        <taxon>Scleropages</taxon>
    </lineage>
</organism>
<dbReference type="PANTHER" id="PTHR21616:SF2">
    <property type="entry name" value="CENTROSOME AND SPINDLE POLE-ASSOCIATED PROTEIN 1"/>
    <property type="match status" value="1"/>
</dbReference>
<dbReference type="Proteomes" id="UP000034805">
    <property type="component" value="Unassembled WGS sequence"/>
</dbReference>
<dbReference type="AlphaFoldDB" id="A0A0P7XE88"/>
<evidence type="ECO:0000313" key="2">
    <source>
        <dbReference type="EMBL" id="KPP73704.1"/>
    </source>
</evidence>
<feature type="compositionally biased region" description="Polar residues" evidence="1">
    <location>
        <begin position="348"/>
        <end position="357"/>
    </location>
</feature>
<dbReference type="GO" id="GO:0000922">
    <property type="term" value="C:spindle pole"/>
    <property type="evidence" value="ECO:0007669"/>
    <property type="project" value="InterPro"/>
</dbReference>
<comment type="caution">
    <text evidence="2">The sequence shown here is derived from an EMBL/GenBank/DDBJ whole genome shotgun (WGS) entry which is preliminary data.</text>
</comment>
<evidence type="ECO:0000256" key="1">
    <source>
        <dbReference type="SAM" id="MobiDB-lite"/>
    </source>
</evidence>
<dbReference type="InterPro" id="IPR026708">
    <property type="entry name" value="CSPP1"/>
</dbReference>
<dbReference type="GO" id="GO:0005813">
    <property type="term" value="C:centrosome"/>
    <property type="evidence" value="ECO:0007669"/>
    <property type="project" value="InterPro"/>
</dbReference>
<name>A0A0P7XE88_SCLFO</name>